<evidence type="ECO:0000256" key="1">
    <source>
        <dbReference type="ARBA" id="ARBA00004167"/>
    </source>
</evidence>
<evidence type="ECO:0000313" key="7">
    <source>
        <dbReference type="EMBL" id="OXV09088.1"/>
    </source>
</evidence>
<dbReference type="AlphaFoldDB" id="A0A232LYH7"/>
<accession>A0A232LYH7</accession>
<dbReference type="PANTHER" id="PTHR15549:SF33">
    <property type="entry name" value="MEMBRANE PROTEIN WSC4, PUTATIVE (AFU_ORTHOLOGUE AFUA_5G09020)-RELATED"/>
    <property type="match status" value="1"/>
</dbReference>
<dbReference type="PANTHER" id="PTHR15549">
    <property type="entry name" value="PAIRED IMMUNOGLOBULIN-LIKE TYPE 2 RECEPTOR"/>
    <property type="match status" value="1"/>
</dbReference>
<evidence type="ECO:0000313" key="8">
    <source>
        <dbReference type="Proteomes" id="UP000243515"/>
    </source>
</evidence>
<keyword evidence="4 6" id="KW-0472">Membrane</keyword>
<gene>
    <name evidence="7" type="ORF">Egran_03149</name>
</gene>
<organism evidence="7 8">
    <name type="scientific">Elaphomyces granulatus</name>
    <dbReference type="NCBI Taxonomy" id="519963"/>
    <lineage>
        <taxon>Eukaryota</taxon>
        <taxon>Fungi</taxon>
        <taxon>Dikarya</taxon>
        <taxon>Ascomycota</taxon>
        <taxon>Pezizomycotina</taxon>
        <taxon>Eurotiomycetes</taxon>
        <taxon>Eurotiomycetidae</taxon>
        <taxon>Eurotiales</taxon>
        <taxon>Elaphomycetaceae</taxon>
        <taxon>Elaphomyces</taxon>
    </lineage>
</organism>
<dbReference type="GO" id="GO:0016020">
    <property type="term" value="C:membrane"/>
    <property type="evidence" value="ECO:0007669"/>
    <property type="project" value="UniProtKB-SubCell"/>
</dbReference>
<name>A0A232LYH7_9EURO</name>
<evidence type="ECO:0008006" key="9">
    <source>
        <dbReference type="Google" id="ProtNLM"/>
    </source>
</evidence>
<comment type="caution">
    <text evidence="7">The sequence shown here is derived from an EMBL/GenBank/DDBJ whole genome shotgun (WGS) entry which is preliminary data.</text>
</comment>
<dbReference type="InterPro" id="IPR051694">
    <property type="entry name" value="Immunoregulatory_rcpt-like"/>
</dbReference>
<comment type="subcellular location">
    <subcellularLocation>
        <location evidence="1">Membrane</location>
        <topology evidence="1">Single-pass membrane protein</topology>
    </subcellularLocation>
</comment>
<protein>
    <recommendedName>
        <fullName evidence="9">Mid2 domain-containing protein</fullName>
    </recommendedName>
</protein>
<evidence type="ECO:0000256" key="4">
    <source>
        <dbReference type="ARBA" id="ARBA00023136"/>
    </source>
</evidence>
<evidence type="ECO:0000256" key="3">
    <source>
        <dbReference type="ARBA" id="ARBA00022989"/>
    </source>
</evidence>
<feature type="region of interest" description="Disordered" evidence="5">
    <location>
        <begin position="207"/>
        <end position="308"/>
    </location>
</feature>
<dbReference type="EMBL" id="NPHW01003719">
    <property type="protein sequence ID" value="OXV09088.1"/>
    <property type="molecule type" value="Genomic_DNA"/>
</dbReference>
<evidence type="ECO:0000256" key="2">
    <source>
        <dbReference type="ARBA" id="ARBA00022692"/>
    </source>
</evidence>
<dbReference type="OrthoDB" id="5347452at2759"/>
<feature type="compositionally biased region" description="Low complexity" evidence="5">
    <location>
        <begin position="250"/>
        <end position="261"/>
    </location>
</feature>
<keyword evidence="8" id="KW-1185">Reference proteome</keyword>
<keyword evidence="3 6" id="KW-1133">Transmembrane helix</keyword>
<dbReference type="GO" id="GO:0071944">
    <property type="term" value="C:cell periphery"/>
    <property type="evidence" value="ECO:0007669"/>
    <property type="project" value="UniProtKB-ARBA"/>
</dbReference>
<proteinExistence type="predicted"/>
<dbReference type="CDD" id="cd12087">
    <property type="entry name" value="TM_EGFR-like"/>
    <property type="match status" value="1"/>
</dbReference>
<evidence type="ECO:0000256" key="6">
    <source>
        <dbReference type="SAM" id="Phobius"/>
    </source>
</evidence>
<reference evidence="7 8" key="1">
    <citation type="journal article" date="2015" name="Environ. Microbiol.">
        <title>Metagenome sequence of Elaphomyces granulatus from sporocarp tissue reveals Ascomycota ectomycorrhizal fingerprints of genome expansion and a Proteobacteria-rich microbiome.</title>
        <authorList>
            <person name="Quandt C.A."/>
            <person name="Kohler A."/>
            <person name="Hesse C.N."/>
            <person name="Sharpton T.J."/>
            <person name="Martin F."/>
            <person name="Spatafora J.W."/>
        </authorList>
    </citation>
    <scope>NUCLEOTIDE SEQUENCE [LARGE SCALE GENOMIC DNA]</scope>
    <source>
        <strain evidence="7 8">OSC145934</strain>
    </source>
</reference>
<dbReference type="Proteomes" id="UP000243515">
    <property type="component" value="Unassembled WGS sequence"/>
</dbReference>
<sequence>MFSVKQTPLGLLANGQETEVVPTAPPGVQPRWLPQRRATPATCGFIDGSPANIVSCRAGNVCVATGSYIGCCENTSSCSRIYTKCYDSSGSSCNSSCSQDSSNLICTSTGTLPYCVIYDYNSGAATGYGCGSTSGTLNVLYSATSPSATVVTTLEVTPTASTTGTPSTNSSSLSSGSIAGIVVGSIAAIVILLAVAIWLRRRRRSPNQLTTQGPAGTGPGPKELPLSQNIGYRPIPPPSASDTLSEYQAPSELEGGLSLPSSPDPRKGSNSTPMDTIAERNAVHELPGSVAERPELELTVPGNRESQV</sequence>
<feature type="transmembrane region" description="Helical" evidence="6">
    <location>
        <begin position="178"/>
        <end position="199"/>
    </location>
</feature>
<keyword evidence="2 6" id="KW-0812">Transmembrane</keyword>
<evidence type="ECO:0000256" key="5">
    <source>
        <dbReference type="SAM" id="MobiDB-lite"/>
    </source>
</evidence>